<keyword evidence="2" id="KW-1185">Reference proteome</keyword>
<sequence>MKAPQRIIWSEGMFMSPHHMQQLDLYHESLLETRLGSVSLHPWGVVSMQFDMEALRAGQVHLLEFFGILPDGLAVAFDAGQEESPAARPVEGHFRPTQQVLELYLGIPKERSDVESYGAAGKVGSSPRFSPRSRSVGDLHASTSIVQIAFAQRNMKLLFGHEPRDDFEAIKIAELARDKSGSLVLVEGYIPPCLRVSASPFIMTELRSLLRLIVSKQRQLASRRRHRDASSLEYTASDVTLFLELHALNGIVPFLSHVIEAGNMRPHDLYLMLSRFAGQLCTFSADADPALLPPFQFTNLRATFEEMFRRLIELMHSVALEQCLTVPMERGQDGLYRAKLEDERFERCGQFLLMVRSELPEQLVADQLPKLSKLGSGSEIQGLVQAAAPGVPLQVTYRPPPEVPVRPGASYFSLSVQDGGWRTVMRERSVALFLPHIFNSQHTSIELLAVPTVGR</sequence>
<reference evidence="1 2" key="1">
    <citation type="submission" date="2023-12" db="EMBL/GenBank/DDBJ databases">
        <title>the genome sequence of Hyalangium sp. s54d21.</title>
        <authorList>
            <person name="Zhang X."/>
        </authorList>
    </citation>
    <scope>NUCLEOTIDE SEQUENCE [LARGE SCALE GENOMIC DNA]</scope>
    <source>
        <strain evidence="2">s54d21</strain>
    </source>
</reference>
<accession>A0ABU5GXI8</accession>
<dbReference type="RefSeq" id="WP_321544481.1">
    <property type="nucleotide sequence ID" value="NZ_JAXIVS010000002.1"/>
</dbReference>
<organism evidence="1 2">
    <name type="scientific">Hyalangium rubrum</name>
    <dbReference type="NCBI Taxonomy" id="3103134"/>
    <lineage>
        <taxon>Bacteria</taxon>
        <taxon>Pseudomonadati</taxon>
        <taxon>Myxococcota</taxon>
        <taxon>Myxococcia</taxon>
        <taxon>Myxococcales</taxon>
        <taxon>Cystobacterineae</taxon>
        <taxon>Archangiaceae</taxon>
        <taxon>Hyalangium</taxon>
    </lineage>
</organism>
<dbReference type="Pfam" id="PF05936">
    <property type="entry name" value="T6SS_VasE"/>
    <property type="match status" value="1"/>
</dbReference>
<dbReference type="InterPro" id="IPR010263">
    <property type="entry name" value="T6SS_TssK"/>
</dbReference>
<name>A0ABU5GXI8_9BACT</name>
<protein>
    <submittedName>
        <fullName evidence="1">Type VI secretion system baseplate subunit TssK</fullName>
    </submittedName>
</protein>
<proteinExistence type="predicted"/>
<gene>
    <name evidence="1" type="primary">tssK</name>
    <name evidence="1" type="ORF">SYV04_05130</name>
</gene>
<dbReference type="NCBIfam" id="TIGR03353">
    <property type="entry name" value="VI_chp_4"/>
    <property type="match status" value="1"/>
</dbReference>
<dbReference type="PANTHER" id="PTHR35566:SF1">
    <property type="entry name" value="TYPE VI SECRETION SYSTEM BASEPLATE COMPONENT TSSK1"/>
    <property type="match status" value="1"/>
</dbReference>
<dbReference type="EMBL" id="JAXIVS010000002">
    <property type="protein sequence ID" value="MDY7225751.1"/>
    <property type="molecule type" value="Genomic_DNA"/>
</dbReference>
<comment type="caution">
    <text evidence="1">The sequence shown here is derived from an EMBL/GenBank/DDBJ whole genome shotgun (WGS) entry which is preliminary data.</text>
</comment>
<evidence type="ECO:0000313" key="1">
    <source>
        <dbReference type="EMBL" id="MDY7225751.1"/>
    </source>
</evidence>
<dbReference type="PANTHER" id="PTHR35566">
    <property type="entry name" value="BLR3599 PROTEIN"/>
    <property type="match status" value="1"/>
</dbReference>
<dbReference type="Proteomes" id="UP001291309">
    <property type="component" value="Unassembled WGS sequence"/>
</dbReference>
<evidence type="ECO:0000313" key="2">
    <source>
        <dbReference type="Proteomes" id="UP001291309"/>
    </source>
</evidence>